<evidence type="ECO:0000256" key="3">
    <source>
        <dbReference type="PROSITE-ProRule" id="PRU00182"/>
    </source>
</evidence>
<dbReference type="InterPro" id="IPR002877">
    <property type="entry name" value="RNA_MeTrfase_FtsJ_dom"/>
</dbReference>
<dbReference type="STRING" id="582402.Hbal_1191"/>
<dbReference type="KEGG" id="hba:Hbal_1191"/>
<dbReference type="HOGENOM" id="CLU_058015_3_0_5"/>
<dbReference type="RefSeq" id="WP_015827033.1">
    <property type="nucleotide sequence ID" value="NC_012982.1"/>
</dbReference>
<dbReference type="eggNOG" id="COG1189">
    <property type="taxonomic scope" value="Bacteria"/>
</dbReference>
<comment type="similarity">
    <text evidence="2">Belongs to the TlyA family.</text>
</comment>
<keyword evidence="1 3" id="KW-0694">RNA-binding</keyword>
<dbReference type="CDD" id="cd00165">
    <property type="entry name" value="S4"/>
    <property type="match status" value="1"/>
</dbReference>
<dbReference type="InterPro" id="IPR029063">
    <property type="entry name" value="SAM-dependent_MTases_sf"/>
</dbReference>
<dbReference type="Gene3D" id="3.40.50.150">
    <property type="entry name" value="Vaccinia Virus protein VP39"/>
    <property type="match status" value="1"/>
</dbReference>
<dbReference type="PANTHER" id="PTHR32319">
    <property type="entry name" value="BACTERIAL HEMOLYSIN-LIKE PROTEIN"/>
    <property type="match status" value="1"/>
</dbReference>
<dbReference type="SMART" id="SM00363">
    <property type="entry name" value="S4"/>
    <property type="match status" value="1"/>
</dbReference>
<gene>
    <name evidence="5" type="ordered locus">Hbal_1191</name>
</gene>
<dbReference type="Proteomes" id="UP000002745">
    <property type="component" value="Chromosome"/>
</dbReference>
<sequence>MSDDTSPDGLQRLDLALVTRGLMDTRAQGQAAIKAGKVTIDGDVCKKASTKVSAEQVITAEKAHPYVSRGGMKLAHALDVFKVDMTDKIVLDIGASTGGFTDVALRTGARKVYAVDVGRDQLHPSLKADPRVISYEATDARKLDKNLIDTPPDIIVCDASFISLSKLLKPVLRLGSEKADLITLFKPQFEVGKENVGKGGIVSNQGAVAKARTQFDRWLDELDWQIEKSCTSPIKGGDGNREYLIHAKRIKQGWTP</sequence>
<organism evidence="5 6">
    <name type="scientific">Hirschia baltica (strain ATCC 49814 / DSM 5838 / IFAM 1418)</name>
    <dbReference type="NCBI Taxonomy" id="582402"/>
    <lineage>
        <taxon>Bacteria</taxon>
        <taxon>Pseudomonadati</taxon>
        <taxon>Pseudomonadota</taxon>
        <taxon>Alphaproteobacteria</taxon>
        <taxon>Hyphomonadales</taxon>
        <taxon>Hyphomonadaceae</taxon>
        <taxon>Hirschia</taxon>
    </lineage>
</organism>
<feature type="domain" description="RNA-binding S4" evidence="4">
    <location>
        <begin position="11"/>
        <end position="75"/>
    </location>
</feature>
<dbReference type="InterPro" id="IPR036986">
    <property type="entry name" value="S4_RNA-bd_sf"/>
</dbReference>
<evidence type="ECO:0000256" key="2">
    <source>
        <dbReference type="ARBA" id="ARBA00029460"/>
    </source>
</evidence>
<keyword evidence="6" id="KW-1185">Reference proteome</keyword>
<dbReference type="GO" id="GO:0003723">
    <property type="term" value="F:RNA binding"/>
    <property type="evidence" value="ECO:0007669"/>
    <property type="project" value="UniProtKB-KW"/>
</dbReference>
<evidence type="ECO:0000313" key="5">
    <source>
        <dbReference type="EMBL" id="ACT58883.1"/>
    </source>
</evidence>
<reference evidence="6" key="1">
    <citation type="journal article" date="2011" name="J. Bacteriol.">
        <title>Genome sequences of eight morphologically diverse alphaproteobacteria.</title>
        <authorList>
            <consortium name="US DOE Joint Genome Institute"/>
            <person name="Brown P.J."/>
            <person name="Kysela D.T."/>
            <person name="Buechlein A."/>
            <person name="Hemmerich C."/>
            <person name="Brun Y.V."/>
        </authorList>
    </citation>
    <scope>NUCLEOTIDE SEQUENCE [LARGE SCALE GENOMIC DNA]</scope>
    <source>
        <strain evidence="6">ATCC 49814 / DSM 5838 / IFAM 1418</strain>
    </source>
</reference>
<dbReference type="Pfam" id="PF01728">
    <property type="entry name" value="FtsJ"/>
    <property type="match status" value="1"/>
</dbReference>
<dbReference type="SUPFAM" id="SSF53335">
    <property type="entry name" value="S-adenosyl-L-methionine-dependent methyltransferases"/>
    <property type="match status" value="1"/>
</dbReference>
<dbReference type="GO" id="GO:0032259">
    <property type="term" value="P:methylation"/>
    <property type="evidence" value="ECO:0007669"/>
    <property type="project" value="InterPro"/>
</dbReference>
<protein>
    <submittedName>
        <fullName evidence="5">Hemolysin A</fullName>
    </submittedName>
</protein>
<dbReference type="NCBIfam" id="TIGR00478">
    <property type="entry name" value="tly"/>
    <property type="match status" value="1"/>
</dbReference>
<proteinExistence type="inferred from homology"/>
<dbReference type="InterPro" id="IPR004538">
    <property type="entry name" value="Hemolysin_A/TlyA"/>
</dbReference>
<dbReference type="InterPro" id="IPR047048">
    <property type="entry name" value="TlyA"/>
</dbReference>
<dbReference type="PROSITE" id="PS50889">
    <property type="entry name" value="S4"/>
    <property type="match status" value="1"/>
</dbReference>
<accession>C6XI57</accession>
<name>C6XI57_HIRBI</name>
<dbReference type="PANTHER" id="PTHR32319:SF0">
    <property type="entry name" value="BACTERIAL HEMOLYSIN-LIKE PROTEIN"/>
    <property type="match status" value="1"/>
</dbReference>
<dbReference type="GO" id="GO:0008168">
    <property type="term" value="F:methyltransferase activity"/>
    <property type="evidence" value="ECO:0007669"/>
    <property type="project" value="InterPro"/>
</dbReference>
<dbReference type="Pfam" id="PF01479">
    <property type="entry name" value="S4"/>
    <property type="match status" value="1"/>
</dbReference>
<dbReference type="PIRSF" id="PIRSF005578">
    <property type="entry name" value="TlyA"/>
    <property type="match status" value="1"/>
</dbReference>
<dbReference type="AlphaFoldDB" id="C6XI57"/>
<evidence type="ECO:0000256" key="1">
    <source>
        <dbReference type="ARBA" id="ARBA00022884"/>
    </source>
</evidence>
<evidence type="ECO:0000313" key="6">
    <source>
        <dbReference type="Proteomes" id="UP000002745"/>
    </source>
</evidence>
<dbReference type="OrthoDB" id="9784736at2"/>
<dbReference type="InterPro" id="IPR002942">
    <property type="entry name" value="S4_RNA-bd"/>
</dbReference>
<evidence type="ECO:0000259" key="4">
    <source>
        <dbReference type="SMART" id="SM00363"/>
    </source>
</evidence>
<dbReference type="SUPFAM" id="SSF55174">
    <property type="entry name" value="Alpha-L RNA-binding motif"/>
    <property type="match status" value="1"/>
</dbReference>
<dbReference type="CDD" id="cd02440">
    <property type="entry name" value="AdoMet_MTases"/>
    <property type="match status" value="1"/>
</dbReference>
<dbReference type="Gene3D" id="3.10.290.10">
    <property type="entry name" value="RNA-binding S4 domain"/>
    <property type="match status" value="1"/>
</dbReference>
<dbReference type="EMBL" id="CP001678">
    <property type="protein sequence ID" value="ACT58883.1"/>
    <property type="molecule type" value="Genomic_DNA"/>
</dbReference>